<dbReference type="AlphaFoldDB" id="A0A0C3Q0T3"/>
<protein>
    <recommendedName>
        <fullName evidence="4">F-box domain-containing protein</fullName>
    </recommendedName>
</protein>
<sequence length="538" mass="60261">METSNLRCDAVESNEVTRQDSNATVLHISQLPTELLAEMIRLALPSVDIMLPHMDVCVFVHVRGLYTMRLIAKQWQEIIDGTPTFWTYVLSTLPPHVNKATISRSGTCPLTIISAAMTSDNVDNHPSTDNFLGSLAHTYPRWSAYIGPVVSGYLDKPAAHLQTIILGEGHGTEAFELLGGSTTGLRHVDIRKAPIQWKAGLFTQLKVLKLEKVFSDGLTTTHLLEILRASPCLEHLELSLMHAAAIDHPPSSPVITFPHLRHIYFYLCRGDFIGAILRHIQAPACLQFNLTISLRYGEPKLPRFLNEDLWTFKELLRAIHNRYGSSEIILDSGHFEWNSPAPGARDHPAFSVFIFCRLPVPCIQWVENILQSDRGLSICFNCHTNMPREVYEILAPMQCVTRVEIDNTLIRQEVLIALGFAGEPQSANPSLPSLPCLRELVLGGRNWTAQNLLDMVRSRFNSRLWEGTGRTPLTISLPRRAFGPRIYPQAFVDLTTLAEIRGTDGIECVQFVGPEDLDGRLAITWNEETSAPAWGLRR</sequence>
<reference evidence="1 3" key="1">
    <citation type="submission" date="2014-04" db="EMBL/GenBank/DDBJ databases">
        <authorList>
            <consortium name="DOE Joint Genome Institute"/>
            <person name="Kuo A."/>
            <person name="Girlanda M."/>
            <person name="Perotto S."/>
            <person name="Kohler A."/>
            <person name="Nagy L.G."/>
            <person name="Floudas D."/>
            <person name="Copeland A."/>
            <person name="Barry K.W."/>
            <person name="Cichocki N."/>
            <person name="Veneault-Fourrey C."/>
            <person name="LaButti K."/>
            <person name="Lindquist E.A."/>
            <person name="Lipzen A."/>
            <person name="Lundell T."/>
            <person name="Morin E."/>
            <person name="Murat C."/>
            <person name="Sun H."/>
            <person name="Tunlid A."/>
            <person name="Henrissat B."/>
            <person name="Grigoriev I.V."/>
            <person name="Hibbett D.S."/>
            <person name="Martin F."/>
            <person name="Nordberg H.P."/>
            <person name="Cantor M.N."/>
            <person name="Hua S.X."/>
        </authorList>
    </citation>
    <scope>NUCLEOTIDE SEQUENCE [LARGE SCALE GENOMIC DNA]</scope>
    <source>
        <strain evidence="1 3">MUT 4182</strain>
    </source>
</reference>
<evidence type="ECO:0000313" key="1">
    <source>
        <dbReference type="EMBL" id="KIO15654.1"/>
    </source>
</evidence>
<dbReference type="OrthoDB" id="3053652at2759"/>
<reference evidence="3" key="2">
    <citation type="submission" date="2015-01" db="EMBL/GenBank/DDBJ databases">
        <title>Evolutionary Origins and Diversification of the Mycorrhizal Mutualists.</title>
        <authorList>
            <consortium name="DOE Joint Genome Institute"/>
            <consortium name="Mycorrhizal Genomics Consortium"/>
            <person name="Kohler A."/>
            <person name="Kuo A."/>
            <person name="Nagy L.G."/>
            <person name="Floudas D."/>
            <person name="Copeland A."/>
            <person name="Barry K.W."/>
            <person name="Cichocki N."/>
            <person name="Veneault-Fourrey C."/>
            <person name="LaButti K."/>
            <person name="Lindquist E.A."/>
            <person name="Lipzen A."/>
            <person name="Lundell T."/>
            <person name="Morin E."/>
            <person name="Murat C."/>
            <person name="Riley R."/>
            <person name="Ohm R."/>
            <person name="Sun H."/>
            <person name="Tunlid A."/>
            <person name="Henrissat B."/>
            <person name="Grigoriev I.V."/>
            <person name="Hibbett D.S."/>
            <person name="Martin F."/>
        </authorList>
    </citation>
    <scope>NUCLEOTIDE SEQUENCE [LARGE SCALE GENOMIC DNA]</scope>
    <source>
        <strain evidence="2 3">MUT 4182</strain>
    </source>
</reference>
<reference evidence="1" key="3">
    <citation type="submission" date="2015-02" db="EMBL/GenBank/DDBJ databases">
        <title>Evolutionary Origins and Diversification of the Mycorrhizal Mutualists.</title>
        <authorList>
            <consortium name="DOE Joint Genome Institute"/>
            <consortium name="Mycorrhizal Genomics Consortium"/>
            <person name="Kohler A."/>
            <person name="Kuo A."/>
            <person name="Nagy L.G."/>
            <person name="Floudas D."/>
            <person name="Copeland A."/>
            <person name="Barry K.W."/>
            <person name="Cichocki N."/>
            <person name="Veneault-Fourrey C."/>
            <person name="LaButti K."/>
            <person name="Lindquist E.A."/>
            <person name="Lipzen A."/>
            <person name="Lundell T."/>
            <person name="Morin E."/>
            <person name="Murat C."/>
            <person name="Riley R."/>
            <person name="Ohm R."/>
            <person name="Sun H."/>
            <person name="Tunlid A."/>
            <person name="Henrissat B."/>
            <person name="Grigoriev I.V."/>
            <person name="Hibbett D.S."/>
            <person name="Martin F."/>
        </authorList>
    </citation>
    <scope>NUCLEOTIDE SEQUENCE</scope>
    <source>
        <strain evidence="1 3">MUT 4182</strain>
    </source>
</reference>
<dbReference type="Proteomes" id="UP000054248">
    <property type="component" value="Unassembled WGS sequence"/>
</dbReference>
<evidence type="ECO:0000313" key="2">
    <source>
        <dbReference type="EMBL" id="KIO15984.1"/>
    </source>
</evidence>
<dbReference type="EMBL" id="KN823724">
    <property type="protein sequence ID" value="KIO15984.1"/>
    <property type="molecule type" value="Genomic_DNA"/>
</dbReference>
<proteinExistence type="predicted"/>
<gene>
    <name evidence="2" type="ORF">M407DRAFT_34385</name>
    <name evidence="1" type="ORF">M407DRAFT_34764</name>
</gene>
<dbReference type="STRING" id="1051891.A0A0C3Q0T3"/>
<name>A0A0C3Q0T3_9AGAM</name>
<accession>A0A0C3Q0T3</accession>
<keyword evidence="3" id="KW-1185">Reference proteome</keyword>
<dbReference type="EMBL" id="KN823895">
    <property type="protein sequence ID" value="KIO15654.1"/>
    <property type="molecule type" value="Genomic_DNA"/>
</dbReference>
<organism evidence="1 3">
    <name type="scientific">Tulasnella calospora MUT 4182</name>
    <dbReference type="NCBI Taxonomy" id="1051891"/>
    <lineage>
        <taxon>Eukaryota</taxon>
        <taxon>Fungi</taxon>
        <taxon>Dikarya</taxon>
        <taxon>Basidiomycota</taxon>
        <taxon>Agaricomycotina</taxon>
        <taxon>Agaricomycetes</taxon>
        <taxon>Cantharellales</taxon>
        <taxon>Tulasnellaceae</taxon>
        <taxon>Tulasnella</taxon>
    </lineage>
</organism>
<dbReference type="SUPFAM" id="SSF52047">
    <property type="entry name" value="RNI-like"/>
    <property type="match status" value="1"/>
</dbReference>
<dbReference type="HOGENOM" id="CLU_038506_0_0_1"/>
<evidence type="ECO:0000313" key="3">
    <source>
        <dbReference type="Proteomes" id="UP000054248"/>
    </source>
</evidence>
<evidence type="ECO:0008006" key="4">
    <source>
        <dbReference type="Google" id="ProtNLM"/>
    </source>
</evidence>